<comment type="catalytic activity">
    <reaction evidence="10">
        <text>adenosine + phosphate = alpha-D-ribose 1-phosphate + adenine</text>
        <dbReference type="Rhea" id="RHEA:27642"/>
        <dbReference type="ChEBI" id="CHEBI:16335"/>
        <dbReference type="ChEBI" id="CHEBI:16708"/>
        <dbReference type="ChEBI" id="CHEBI:43474"/>
        <dbReference type="ChEBI" id="CHEBI:57720"/>
        <dbReference type="EC" id="2.4.2.1"/>
    </reaction>
    <physiologicalReaction direction="left-to-right" evidence="10">
        <dbReference type="Rhea" id="RHEA:27643"/>
    </physiologicalReaction>
</comment>
<evidence type="ECO:0000256" key="2">
    <source>
        <dbReference type="ARBA" id="ARBA00001947"/>
    </source>
</evidence>
<protein>
    <recommendedName>
        <fullName evidence="12">Purine nucleoside phosphorylase</fullName>
    </recommendedName>
</protein>
<evidence type="ECO:0000313" key="13">
    <source>
        <dbReference type="EMBL" id="GGH74579.1"/>
    </source>
</evidence>
<comment type="catalytic activity">
    <reaction evidence="9">
        <text>adenosine + H2O + H(+) = inosine + NH4(+)</text>
        <dbReference type="Rhea" id="RHEA:24408"/>
        <dbReference type="ChEBI" id="CHEBI:15377"/>
        <dbReference type="ChEBI" id="CHEBI:15378"/>
        <dbReference type="ChEBI" id="CHEBI:16335"/>
        <dbReference type="ChEBI" id="CHEBI:17596"/>
        <dbReference type="ChEBI" id="CHEBI:28938"/>
        <dbReference type="EC" id="3.5.4.4"/>
    </reaction>
    <physiologicalReaction direction="left-to-right" evidence="9">
        <dbReference type="Rhea" id="RHEA:24409"/>
    </physiologicalReaction>
</comment>
<reference evidence="13" key="2">
    <citation type="submission" date="2020-09" db="EMBL/GenBank/DDBJ databases">
        <authorList>
            <person name="Sun Q."/>
            <person name="Zhou Y."/>
        </authorList>
    </citation>
    <scope>NUCLEOTIDE SEQUENCE</scope>
    <source>
        <strain evidence="13">CGMCC 1.12777</strain>
    </source>
</reference>
<dbReference type="PANTHER" id="PTHR30616:SF2">
    <property type="entry name" value="PURINE NUCLEOSIDE PHOSPHORYLASE LACC1"/>
    <property type="match status" value="1"/>
</dbReference>
<evidence type="ECO:0000256" key="1">
    <source>
        <dbReference type="ARBA" id="ARBA00000553"/>
    </source>
</evidence>
<comment type="catalytic activity">
    <reaction evidence="1">
        <text>inosine + phosphate = alpha-D-ribose 1-phosphate + hypoxanthine</text>
        <dbReference type="Rhea" id="RHEA:27646"/>
        <dbReference type="ChEBI" id="CHEBI:17368"/>
        <dbReference type="ChEBI" id="CHEBI:17596"/>
        <dbReference type="ChEBI" id="CHEBI:43474"/>
        <dbReference type="ChEBI" id="CHEBI:57720"/>
        <dbReference type="EC" id="2.4.2.1"/>
    </reaction>
    <physiologicalReaction direction="left-to-right" evidence="1">
        <dbReference type="Rhea" id="RHEA:27647"/>
    </physiologicalReaction>
</comment>
<dbReference type="EMBL" id="BMFV01000001">
    <property type="protein sequence ID" value="GGH74579.1"/>
    <property type="molecule type" value="Genomic_DNA"/>
</dbReference>
<evidence type="ECO:0000256" key="7">
    <source>
        <dbReference type="ARBA" id="ARBA00022801"/>
    </source>
</evidence>
<dbReference type="CDD" id="cd16833">
    <property type="entry name" value="YfiH"/>
    <property type="match status" value="1"/>
</dbReference>
<evidence type="ECO:0000256" key="6">
    <source>
        <dbReference type="ARBA" id="ARBA00022723"/>
    </source>
</evidence>
<dbReference type="SUPFAM" id="SSF64438">
    <property type="entry name" value="CNF1/YfiH-like putative cysteine hydrolases"/>
    <property type="match status" value="1"/>
</dbReference>
<accession>A0A8J2ZS12</accession>
<dbReference type="GO" id="GO:0016787">
    <property type="term" value="F:hydrolase activity"/>
    <property type="evidence" value="ECO:0007669"/>
    <property type="project" value="UniProtKB-KW"/>
</dbReference>
<evidence type="ECO:0000256" key="4">
    <source>
        <dbReference type="ARBA" id="ARBA00007353"/>
    </source>
</evidence>
<keyword evidence="7" id="KW-0378">Hydrolase</keyword>
<dbReference type="InterPro" id="IPR038371">
    <property type="entry name" value="Cu_polyphenol_OxRdtase_sf"/>
</dbReference>
<dbReference type="InterPro" id="IPR003730">
    <property type="entry name" value="Cu_polyphenol_OxRdtase"/>
</dbReference>
<evidence type="ECO:0000256" key="10">
    <source>
        <dbReference type="ARBA" id="ARBA00048968"/>
    </source>
</evidence>
<keyword evidence="14" id="KW-1185">Reference proteome</keyword>
<sequence length="276" mass="30484">MQSEPFQIQATEKLELAPIKLTNGSIKVGISLRNGGYSVGDYASLNMGYHVGDDAKMVTANRKLLGESIKFPAERWVTGEQVHGHLILRVSKDSAGMGALDLDSVVKACDGLYTTEKDLLLTACFADCVPLFFYCNRVPVVGIAHAGWRGTVGEIGRKMVEEWAKQFNILPQEVNVVIGPSIGPCCYEVDDFVMQQVKALSYIKIDDVATQKREHRYQLDLKKLNKGILKASGVAEENIHMTQYCTSCRTDLFYSHRKENGKTGRMLGYIGINGGV</sequence>
<dbReference type="Pfam" id="PF02578">
    <property type="entry name" value="Cu-oxidase_4"/>
    <property type="match status" value="1"/>
</dbReference>
<dbReference type="AlphaFoldDB" id="A0A8J2ZS12"/>
<keyword evidence="8" id="KW-0862">Zinc</keyword>
<evidence type="ECO:0000256" key="8">
    <source>
        <dbReference type="ARBA" id="ARBA00022833"/>
    </source>
</evidence>
<comment type="function">
    <text evidence="3">Purine nucleoside enzyme that catalyzes the phosphorolysis of adenosine and inosine nucleosides, yielding D-ribose 1-phosphate and the respective free bases, adenine and hypoxanthine. Also catalyzes the phosphorolysis of S-methyl-5'-thioadenosine into adenine and S-methyl-5-thio-alpha-D-ribose 1-phosphate. Also has adenosine deaminase activity.</text>
</comment>
<dbReference type="InterPro" id="IPR011324">
    <property type="entry name" value="Cytotoxic_necrot_fac-like_cat"/>
</dbReference>
<keyword evidence="6" id="KW-0479">Metal-binding</keyword>
<dbReference type="GO" id="GO:0017061">
    <property type="term" value="F:S-methyl-5-thioadenosine phosphorylase activity"/>
    <property type="evidence" value="ECO:0007669"/>
    <property type="project" value="UniProtKB-EC"/>
</dbReference>
<dbReference type="GO" id="GO:0005507">
    <property type="term" value="F:copper ion binding"/>
    <property type="evidence" value="ECO:0007669"/>
    <property type="project" value="TreeGrafter"/>
</dbReference>
<comment type="cofactor">
    <cofactor evidence="2">
        <name>Zn(2+)</name>
        <dbReference type="ChEBI" id="CHEBI:29105"/>
    </cofactor>
</comment>
<keyword evidence="5" id="KW-0808">Transferase</keyword>
<reference evidence="13" key="1">
    <citation type="journal article" date="2014" name="Int. J. Syst. Evol. Microbiol.">
        <title>Complete genome sequence of Corynebacterium casei LMG S-19264T (=DSM 44701T), isolated from a smear-ripened cheese.</title>
        <authorList>
            <consortium name="US DOE Joint Genome Institute (JGI-PGF)"/>
            <person name="Walter F."/>
            <person name="Albersmeier A."/>
            <person name="Kalinowski J."/>
            <person name="Ruckert C."/>
        </authorList>
    </citation>
    <scope>NUCLEOTIDE SEQUENCE</scope>
    <source>
        <strain evidence="13">CGMCC 1.12777</strain>
    </source>
</reference>
<gene>
    <name evidence="13" type="ORF">GCM10007096_02960</name>
</gene>
<name>A0A8J2ZS12_9BACL</name>
<proteinExistence type="inferred from homology"/>
<comment type="caution">
    <text evidence="13">The sequence shown here is derived from an EMBL/GenBank/DDBJ whole genome shotgun (WGS) entry which is preliminary data.</text>
</comment>
<dbReference type="NCBIfam" id="TIGR00726">
    <property type="entry name" value="peptidoglycan editing factor PgeF"/>
    <property type="match status" value="1"/>
</dbReference>
<evidence type="ECO:0000313" key="14">
    <source>
        <dbReference type="Proteomes" id="UP000656813"/>
    </source>
</evidence>
<dbReference type="RefSeq" id="WP_188495310.1">
    <property type="nucleotide sequence ID" value="NZ_BMFV01000001.1"/>
</dbReference>
<evidence type="ECO:0000256" key="9">
    <source>
        <dbReference type="ARBA" id="ARBA00047989"/>
    </source>
</evidence>
<dbReference type="Proteomes" id="UP000656813">
    <property type="component" value="Unassembled WGS sequence"/>
</dbReference>
<comment type="catalytic activity">
    <reaction evidence="11">
        <text>S-methyl-5'-thioadenosine + phosphate = 5-(methylsulfanyl)-alpha-D-ribose 1-phosphate + adenine</text>
        <dbReference type="Rhea" id="RHEA:11852"/>
        <dbReference type="ChEBI" id="CHEBI:16708"/>
        <dbReference type="ChEBI" id="CHEBI:17509"/>
        <dbReference type="ChEBI" id="CHEBI:43474"/>
        <dbReference type="ChEBI" id="CHEBI:58533"/>
        <dbReference type="EC" id="2.4.2.28"/>
    </reaction>
    <physiologicalReaction direction="left-to-right" evidence="11">
        <dbReference type="Rhea" id="RHEA:11853"/>
    </physiologicalReaction>
</comment>
<organism evidence="13 14">
    <name type="scientific">Pullulanibacillus pueri</name>
    <dbReference type="NCBI Taxonomy" id="1437324"/>
    <lineage>
        <taxon>Bacteria</taxon>
        <taxon>Bacillati</taxon>
        <taxon>Bacillota</taxon>
        <taxon>Bacilli</taxon>
        <taxon>Bacillales</taxon>
        <taxon>Sporolactobacillaceae</taxon>
        <taxon>Pullulanibacillus</taxon>
    </lineage>
</organism>
<evidence type="ECO:0000256" key="5">
    <source>
        <dbReference type="ARBA" id="ARBA00022679"/>
    </source>
</evidence>
<evidence type="ECO:0000256" key="3">
    <source>
        <dbReference type="ARBA" id="ARBA00003215"/>
    </source>
</evidence>
<evidence type="ECO:0000256" key="12">
    <source>
        <dbReference type="RuleBase" id="RU361274"/>
    </source>
</evidence>
<dbReference type="Gene3D" id="3.60.140.10">
    <property type="entry name" value="CNF1/YfiH-like putative cysteine hydrolases"/>
    <property type="match status" value="1"/>
</dbReference>
<evidence type="ECO:0000256" key="11">
    <source>
        <dbReference type="ARBA" id="ARBA00049893"/>
    </source>
</evidence>
<dbReference type="PANTHER" id="PTHR30616">
    <property type="entry name" value="UNCHARACTERIZED PROTEIN YFIH"/>
    <property type="match status" value="1"/>
</dbReference>
<comment type="similarity">
    <text evidence="4 12">Belongs to the purine nucleoside phosphorylase YfiH/LACC1 family.</text>
</comment>